<dbReference type="InterPro" id="IPR006406">
    <property type="entry name" value="Nic_PRibTrfase"/>
</dbReference>
<evidence type="ECO:0000256" key="7">
    <source>
        <dbReference type="ARBA" id="ARBA00048668"/>
    </source>
</evidence>
<comment type="similarity">
    <text evidence="2 8">Belongs to the NAPRTase family.</text>
</comment>
<accession>A0A9W7Y4I9</accession>
<sequence length="748" mass="84342">MSYNILCQKLIRRDLFKYASKSSLRVKPRKERVAREIRHLNPDIMCLQEVGTEEWHQTFEPQLKSSGYESRIYQSLRKAHGVSISWKTDRFHIVDTARLAMDSSLEVCNEKLRTDNVALIAVLNVGPDPRSGGSGDALPEDNADSPGVIVSSTHLFWRPTACFERLQQQIALLEALDAMKKKYPGYPVISCGDYNTTPDDAGYDLMTKSRPVTLSEWQFDNLFPRHSENFDKVEDSSDDSDGSDDKANNPVGSNSSTSSASLISYANIASIGTDAESDEVRKKRRRLEKEAQRAEELVQNDTRRVQTLVDTFQKKFQPMRSCYGTYADLDPSYRTTQWDGEPIFTNYTAWKGTLDYIFYTPQCGLQVREVMSLPTVDSMKPGLPNEVFVSMDSADIEQKAPDSILDQDLYKFCMQQAVLEHYPDVCVEYGYVNRDTTCRFNQQSFDWFRLRIEAMSDIAATESDIDYLRKTCPYLSEKYLQYLSGFRFNPSNDVTCSFDKTSGELHLQVHGTWSQVILYEIPLLSLISESYFKFIDTDWDYDGQFEKIVAKGNQLVDAGCNFAEFGTRRRRDFKTQDIVMAGLLSTTSCGPGKLTGSSNVYLARKYAVPPIGTVGHEWTMAIAAIEGTYENGNSLALTKWYDTFRGNLGIALTDTFGSKAFFANFNRDLATKYDGVRHDSGDPVEFTKVVCAHYKALGIDPACKVIVYSDGLNAETAISLKRHADENGIKCAFGIGTDFTNDFTASLE</sequence>
<dbReference type="GO" id="GO:0005829">
    <property type="term" value="C:cytosol"/>
    <property type="evidence" value="ECO:0007669"/>
    <property type="project" value="TreeGrafter"/>
</dbReference>
<dbReference type="InterPro" id="IPR041525">
    <property type="entry name" value="N/Namide_PRibTrfase"/>
</dbReference>
<evidence type="ECO:0000259" key="12">
    <source>
        <dbReference type="Pfam" id="PF04095"/>
    </source>
</evidence>
<keyword evidence="4" id="KW-0597">Phosphoprotein</keyword>
<feature type="coiled-coil region" evidence="9">
    <location>
        <begin position="277"/>
        <end position="304"/>
    </location>
</feature>
<feature type="domain" description="Endonuclease/exonuclease/phosphatase" evidence="11">
    <location>
        <begin position="1"/>
        <end position="374"/>
    </location>
</feature>
<dbReference type="Pfam" id="PF17767">
    <property type="entry name" value="NAPRTase_N"/>
    <property type="match status" value="1"/>
</dbReference>
<dbReference type="AlphaFoldDB" id="A0A9W7Y4I9"/>
<feature type="domain" description="Nicotinate/nicotinamide phosphoribosyltransferase" evidence="12">
    <location>
        <begin position="560"/>
        <end position="745"/>
    </location>
</feature>
<evidence type="ECO:0000256" key="6">
    <source>
        <dbReference type="ARBA" id="ARBA00022642"/>
    </source>
</evidence>
<dbReference type="EC" id="6.3.4.21" evidence="3 8"/>
<keyword evidence="14" id="KW-0808">Transferase</keyword>
<comment type="PTM">
    <text evidence="8">Transiently phosphorylated on a His residue during the reaction cycle. Phosphorylation strongly increases the affinity for substrates and increases the rate of nicotinate D-ribonucleotide production. Dephosphorylation regenerates the low-affinity form of the enzyme, leading to product release.</text>
</comment>
<evidence type="ECO:0000256" key="9">
    <source>
        <dbReference type="SAM" id="Coils"/>
    </source>
</evidence>
<protein>
    <recommendedName>
        <fullName evidence="3 8">Nicotinate phosphoribosyltransferase</fullName>
        <ecNumber evidence="3 8">6.3.4.21</ecNumber>
    </recommendedName>
</protein>
<comment type="pathway">
    <text evidence="1 8">Cofactor biosynthesis; NAD(+) biosynthesis; nicotinate D-ribonucleotide from nicotinate: step 1/1.</text>
</comment>
<dbReference type="PANTHER" id="PTHR11098">
    <property type="entry name" value="NICOTINATE PHOSPHORIBOSYLTRANSFERASE"/>
    <property type="match status" value="1"/>
</dbReference>
<name>A0A9W7Y4I9_9FUNG</name>
<reference evidence="14" key="1">
    <citation type="submission" date="2022-07" db="EMBL/GenBank/DDBJ databases">
        <title>Phylogenomic reconstructions and comparative analyses of Kickxellomycotina fungi.</title>
        <authorList>
            <person name="Reynolds N.K."/>
            <person name="Stajich J.E."/>
            <person name="Barry K."/>
            <person name="Grigoriev I.V."/>
            <person name="Crous P."/>
            <person name="Smith M.E."/>
        </authorList>
    </citation>
    <scope>NUCLEOTIDE SEQUENCE</scope>
    <source>
        <strain evidence="14">NBRC 32514</strain>
    </source>
</reference>
<dbReference type="Gene3D" id="3.20.140.10">
    <property type="entry name" value="nicotinate phosphoribosyltransferase"/>
    <property type="match status" value="1"/>
</dbReference>
<dbReference type="Pfam" id="PF03372">
    <property type="entry name" value="Exo_endo_phos"/>
    <property type="match status" value="1"/>
</dbReference>
<dbReference type="SUPFAM" id="SSF54675">
    <property type="entry name" value="Nicotinate/Quinolinate PRTase N-terminal domain-like"/>
    <property type="match status" value="1"/>
</dbReference>
<comment type="caution">
    <text evidence="14">The sequence shown here is derived from an EMBL/GenBank/DDBJ whole genome shotgun (WGS) entry which is preliminary data.</text>
</comment>
<dbReference type="EMBL" id="JANBOJ010000028">
    <property type="protein sequence ID" value="KAJ1724550.1"/>
    <property type="molecule type" value="Genomic_DNA"/>
</dbReference>
<dbReference type="InterPro" id="IPR040727">
    <property type="entry name" value="NAPRTase_N"/>
</dbReference>
<keyword evidence="15" id="KW-1185">Reference proteome</keyword>
<dbReference type="PANTHER" id="PTHR11098:SF1">
    <property type="entry name" value="NICOTINATE PHOSPHORIBOSYLTRANSFERASE"/>
    <property type="match status" value="1"/>
</dbReference>
<dbReference type="GO" id="GO:0004516">
    <property type="term" value="F:nicotinate phosphoribosyltransferase activity"/>
    <property type="evidence" value="ECO:0007669"/>
    <property type="project" value="UniProtKB-UniRule"/>
</dbReference>
<feature type="region of interest" description="Disordered" evidence="10">
    <location>
        <begin position="229"/>
        <end position="258"/>
    </location>
</feature>
<dbReference type="InterPro" id="IPR036691">
    <property type="entry name" value="Endo/exonu/phosph_ase_sf"/>
</dbReference>
<dbReference type="Proteomes" id="UP001149813">
    <property type="component" value="Unassembled WGS sequence"/>
</dbReference>
<evidence type="ECO:0000259" key="13">
    <source>
        <dbReference type="Pfam" id="PF17767"/>
    </source>
</evidence>
<proteinExistence type="inferred from homology"/>
<dbReference type="InterPro" id="IPR007229">
    <property type="entry name" value="Nic_PRibTrfase-Fam"/>
</dbReference>
<dbReference type="OrthoDB" id="428734at2759"/>
<keyword evidence="14" id="KW-0328">Glycosyltransferase</keyword>
<keyword evidence="5 8" id="KW-0436">Ligase</keyword>
<dbReference type="Gene3D" id="3.60.10.10">
    <property type="entry name" value="Endonuclease/exonuclease/phosphatase"/>
    <property type="match status" value="1"/>
</dbReference>
<dbReference type="Pfam" id="PF04095">
    <property type="entry name" value="NAPRTase"/>
    <property type="match status" value="1"/>
</dbReference>
<evidence type="ECO:0000256" key="10">
    <source>
        <dbReference type="SAM" id="MobiDB-lite"/>
    </source>
</evidence>
<evidence type="ECO:0000256" key="5">
    <source>
        <dbReference type="ARBA" id="ARBA00022598"/>
    </source>
</evidence>
<keyword evidence="9" id="KW-0175">Coiled coil</keyword>
<evidence type="ECO:0000313" key="14">
    <source>
        <dbReference type="EMBL" id="KAJ1724550.1"/>
    </source>
</evidence>
<feature type="domain" description="Nicotinate phosphoribosyltransferase N-terminal" evidence="13">
    <location>
        <begin position="405"/>
        <end position="528"/>
    </location>
</feature>
<dbReference type="GO" id="GO:0016757">
    <property type="term" value="F:glycosyltransferase activity"/>
    <property type="evidence" value="ECO:0007669"/>
    <property type="project" value="UniProtKB-KW"/>
</dbReference>
<evidence type="ECO:0000313" key="15">
    <source>
        <dbReference type="Proteomes" id="UP001149813"/>
    </source>
</evidence>
<evidence type="ECO:0000256" key="2">
    <source>
        <dbReference type="ARBA" id="ARBA00010897"/>
    </source>
</evidence>
<evidence type="ECO:0000256" key="8">
    <source>
        <dbReference type="RuleBase" id="RU003838"/>
    </source>
</evidence>
<evidence type="ECO:0000256" key="3">
    <source>
        <dbReference type="ARBA" id="ARBA00013236"/>
    </source>
</evidence>
<dbReference type="GO" id="GO:0034355">
    <property type="term" value="P:NAD+ biosynthetic process via the salvage pathway"/>
    <property type="evidence" value="ECO:0007669"/>
    <property type="project" value="TreeGrafter"/>
</dbReference>
<dbReference type="InterPro" id="IPR005135">
    <property type="entry name" value="Endo/exonuclease/phosphatase"/>
</dbReference>
<dbReference type="SUPFAM" id="SSF51690">
    <property type="entry name" value="Nicotinate/Quinolinate PRTase C-terminal domain-like"/>
    <property type="match status" value="1"/>
</dbReference>
<evidence type="ECO:0000256" key="1">
    <source>
        <dbReference type="ARBA" id="ARBA00004952"/>
    </source>
</evidence>
<evidence type="ECO:0000259" key="11">
    <source>
        <dbReference type="Pfam" id="PF03372"/>
    </source>
</evidence>
<keyword evidence="6 8" id="KW-0662">Pyridine nucleotide biosynthesis</keyword>
<dbReference type="InterPro" id="IPR036068">
    <property type="entry name" value="Nicotinate_pribotase-like_C"/>
</dbReference>
<dbReference type="NCBIfam" id="TIGR01514">
    <property type="entry name" value="NAPRTase"/>
    <property type="match status" value="1"/>
</dbReference>
<organism evidence="14 15">
    <name type="scientific">Coemansia erecta</name>
    <dbReference type="NCBI Taxonomy" id="147472"/>
    <lineage>
        <taxon>Eukaryota</taxon>
        <taxon>Fungi</taxon>
        <taxon>Fungi incertae sedis</taxon>
        <taxon>Zoopagomycota</taxon>
        <taxon>Kickxellomycotina</taxon>
        <taxon>Kickxellomycetes</taxon>
        <taxon>Kickxellales</taxon>
        <taxon>Kickxellaceae</taxon>
        <taxon>Coemansia</taxon>
    </lineage>
</organism>
<comment type="catalytic activity">
    <reaction evidence="7 8">
        <text>5-phospho-alpha-D-ribose 1-diphosphate + nicotinate + ATP + H2O = nicotinate beta-D-ribonucleotide + ADP + phosphate + diphosphate</text>
        <dbReference type="Rhea" id="RHEA:36163"/>
        <dbReference type="ChEBI" id="CHEBI:15377"/>
        <dbReference type="ChEBI" id="CHEBI:30616"/>
        <dbReference type="ChEBI" id="CHEBI:32544"/>
        <dbReference type="ChEBI" id="CHEBI:33019"/>
        <dbReference type="ChEBI" id="CHEBI:43474"/>
        <dbReference type="ChEBI" id="CHEBI:57502"/>
        <dbReference type="ChEBI" id="CHEBI:58017"/>
        <dbReference type="ChEBI" id="CHEBI:456216"/>
        <dbReference type="EC" id="6.3.4.21"/>
    </reaction>
</comment>
<evidence type="ECO:0000256" key="4">
    <source>
        <dbReference type="ARBA" id="ARBA00022553"/>
    </source>
</evidence>
<gene>
    <name evidence="14" type="primary">NPT1</name>
    <name evidence="14" type="ORF">LPJ53_001196</name>
</gene>
<comment type="function">
    <text evidence="8">Catalyzes the synthesis of beta-nicotinate D-ribonucleotide from nicotinate and 5-phospho-D-ribose 1-phosphate at the expense of ATP.</text>
</comment>
<dbReference type="SUPFAM" id="SSF56219">
    <property type="entry name" value="DNase I-like"/>
    <property type="match status" value="1"/>
</dbReference>